<feature type="compositionally biased region" description="Basic and acidic residues" evidence="1">
    <location>
        <begin position="132"/>
        <end position="145"/>
    </location>
</feature>
<evidence type="ECO:0000313" key="3">
    <source>
        <dbReference type="Proteomes" id="UP000593570"/>
    </source>
</evidence>
<protein>
    <submittedName>
        <fullName evidence="2">Uncharacterized protein</fullName>
    </submittedName>
</protein>
<dbReference type="EMBL" id="JACDXP010000004">
    <property type="protein sequence ID" value="KAF6525024.1"/>
    <property type="molecule type" value="Genomic_DNA"/>
</dbReference>
<reference evidence="2 3" key="1">
    <citation type="journal article" date="2020" name="bioRxiv">
        <title>A chromosome-scale genome assembly for the Fusarium oxysporum strain Fo5176 to establish a model Arabidopsis-fungal pathosystem.</title>
        <authorList>
            <person name="Fokkens L."/>
            <person name="Guo L."/>
            <person name="Dora S."/>
            <person name="Wang B."/>
            <person name="Ye K."/>
            <person name="Sanchez-Rodriguez C."/>
            <person name="Croll D."/>
        </authorList>
    </citation>
    <scope>NUCLEOTIDE SEQUENCE [LARGE SCALE GENOMIC DNA]</scope>
    <source>
        <strain evidence="2 3">Fo5176</strain>
    </source>
</reference>
<evidence type="ECO:0000256" key="1">
    <source>
        <dbReference type="SAM" id="MobiDB-lite"/>
    </source>
</evidence>
<gene>
    <name evidence="2" type="ORF">HZS61_010819</name>
</gene>
<dbReference type="Proteomes" id="UP000593570">
    <property type="component" value="Unassembled WGS sequence"/>
</dbReference>
<proteinExistence type="predicted"/>
<accession>A0A8H6GVQ5</accession>
<evidence type="ECO:0000313" key="2">
    <source>
        <dbReference type="EMBL" id="KAF6525024.1"/>
    </source>
</evidence>
<feature type="compositionally biased region" description="Low complexity" evidence="1">
    <location>
        <begin position="149"/>
        <end position="159"/>
    </location>
</feature>
<name>A0A8H6GVQ5_FUSOX</name>
<sequence>MSNKTSNETTMVAEKPPKAPEEKPSEKSVEADNMSVKATTGHGVKGHEKAAPEAKEVRYASYYGDGSGLPLRPGMGPPMTEEEFQESWKKSKARAERLWRMSDEEFYAQFPECNAVKDCYFTEEEAEGLLEGEDKDKPRYAHRYGDGSGLPLRPGMGPPRTEEEFEEEYKKIEAEEDKIFNMSEEEFNVEFPEYSKFTKDMPEYFCTEHEAWKIMEGLCGDPNPFPEPDSHTVPPERPRSDGEHGRIYHVSIVYGTKFPNKYTHLLATVVVGGRGSNLVLMIRKALSPYNSPDLLLIVIFPGFQVRCHEEIP</sequence>
<feature type="region of interest" description="Disordered" evidence="1">
    <location>
        <begin position="223"/>
        <end position="243"/>
    </location>
</feature>
<feature type="region of interest" description="Disordered" evidence="1">
    <location>
        <begin position="130"/>
        <end position="161"/>
    </location>
</feature>
<feature type="compositionally biased region" description="Polar residues" evidence="1">
    <location>
        <begin position="1"/>
        <end position="10"/>
    </location>
</feature>
<feature type="compositionally biased region" description="Basic and acidic residues" evidence="1">
    <location>
        <begin position="15"/>
        <end position="30"/>
    </location>
</feature>
<organism evidence="2 3">
    <name type="scientific">Fusarium oxysporum f. sp. conglutinans</name>
    <dbReference type="NCBI Taxonomy" id="100902"/>
    <lineage>
        <taxon>Eukaryota</taxon>
        <taxon>Fungi</taxon>
        <taxon>Dikarya</taxon>
        <taxon>Ascomycota</taxon>
        <taxon>Pezizomycotina</taxon>
        <taxon>Sordariomycetes</taxon>
        <taxon>Hypocreomycetidae</taxon>
        <taxon>Hypocreales</taxon>
        <taxon>Nectriaceae</taxon>
        <taxon>Fusarium</taxon>
        <taxon>Fusarium oxysporum species complex</taxon>
    </lineage>
</organism>
<comment type="caution">
    <text evidence="2">The sequence shown here is derived from an EMBL/GenBank/DDBJ whole genome shotgun (WGS) entry which is preliminary data.</text>
</comment>
<feature type="compositionally biased region" description="Basic and acidic residues" evidence="1">
    <location>
        <begin position="228"/>
        <end position="243"/>
    </location>
</feature>
<dbReference type="AlphaFoldDB" id="A0A8H6GVQ5"/>
<feature type="region of interest" description="Disordered" evidence="1">
    <location>
        <begin position="1"/>
        <end position="53"/>
    </location>
</feature>